<feature type="domain" description="YhaN AAA" evidence="2">
    <location>
        <begin position="1"/>
        <end position="203"/>
    </location>
</feature>
<evidence type="ECO:0000313" key="3">
    <source>
        <dbReference type="EMBL" id="NYF43888.1"/>
    </source>
</evidence>
<feature type="coiled-coil region" evidence="1">
    <location>
        <begin position="203"/>
        <end position="247"/>
    </location>
</feature>
<feature type="coiled-coil region" evidence="1">
    <location>
        <begin position="713"/>
        <end position="747"/>
    </location>
</feature>
<protein>
    <submittedName>
        <fullName evidence="3">Uncharacterized protein YhaN</fullName>
    </submittedName>
</protein>
<dbReference type="EMBL" id="JACCCO010000003">
    <property type="protein sequence ID" value="NYF43888.1"/>
    <property type="molecule type" value="Genomic_DNA"/>
</dbReference>
<dbReference type="InterPro" id="IPR038734">
    <property type="entry name" value="YhaN_AAA"/>
</dbReference>
<dbReference type="Pfam" id="PF13514">
    <property type="entry name" value="AAA_27"/>
    <property type="match status" value="1"/>
</dbReference>
<feature type="coiled-coil region" evidence="1">
    <location>
        <begin position="480"/>
        <end position="507"/>
    </location>
</feature>
<dbReference type="SUPFAM" id="SSF52540">
    <property type="entry name" value="P-loop containing nucleoside triphosphate hydrolases"/>
    <property type="match status" value="1"/>
</dbReference>
<dbReference type="PANTHER" id="PTHR41259">
    <property type="entry name" value="DOUBLE-STRAND BREAK REPAIR RAD50 ATPASE, PUTATIVE-RELATED"/>
    <property type="match status" value="1"/>
</dbReference>
<sequence>MRIDRLDLVAFGPFTGMSLDLSAPGIHLVTGPNEAGKSTALHALDQLLYGIDVRSPYDFVHAKGALRLGALIRRSDGGTLEFIRTKTRNTPLLAPDGSAVGQAELDAALGGVDRTTFGSVFALTSAELRRGGEELAHGGGDFRQALTASRSGLRLSETLKAIDERMAELYKQRGQRPVINTRIAELRRARERQRTALLRPEEYARREREVAEAEEALARLAGELKGARREESRLERLSQALPALDRRRFLLSQIEEVRAEGVLAPQEVTDRLPGLLEELGSARNTLDDARRRLAAAEDEMSRLVVDEGLLAVAGTIESLFQDHRDARNAARRLAKSAGDAAEARRKAEALLRQVHPDARLEDAARYDVPRSVRKRAQELHDRHTELETALARDRRATDRLRRKLEEAEKKLSGLPAAEETGPLRAVLAAIPDDLLSRMVADDEEERRLRGAVEQGLRDLKLAMPPVAEAGSVTVPSEAEIGAHAEALDELKRDRRDLARRTKELAKRLDGDRLELAGLLNVDPPPTGDDLAAARSDRDALWREIRGGRRERVDEFAPAVARADHLADRLRQEADRVAKRYRLELQIGEGERGLAECAREEAELDRHAERLAGEWACLWEDFAGPRPATPKAAPAVLRAAERLREDAGRLAAVRAGLASRREQASQHIARLREVLRVTGEASSLGADSALAELPELREVAETSLTRQEEEARERAALADRVATARDELAEAEAQVTQGEHELDAWRADWDGLLARAGLASGLETAEAVTRLESLEQVSAAVDSAVRSDREMEQDTAVVERFRASLERVVRECGRRLPDDETERYGFVADLHREAQENRSAADRRARLQAGHAALAADVDHHLRTTADLDAELAALVGRAGVDGAEALSEAVRRRRRHTELTAALSEVTVTLPVTEEGLHALEKEASATDPDRLHADLEDLADRIEDLERRRTEQSAFLGERRIRLAQLDGSAEAAQAAANAETAAAALIEESEEYLRLRVAREIVTSCMEKYRQEQQDPILTRASALFRRLTLDGYAGLELDEDRDSPVVLARRGDQPLRVEQLSEGTRDQLYLALRLASLERYAEEGHTLPFVVDDIFMTFDDQRTRATLRVLEEMADRFQMIVFTHHDHLAELARAELPEGRLHLHPLPRFRPFV</sequence>
<comment type="caution">
    <text evidence="3">The sequence shown here is derived from an EMBL/GenBank/DDBJ whole genome shotgun (WGS) entry which is preliminary data.</text>
</comment>
<dbReference type="InterPro" id="IPR027417">
    <property type="entry name" value="P-loop_NTPase"/>
</dbReference>
<evidence type="ECO:0000259" key="2">
    <source>
        <dbReference type="Pfam" id="PF13514"/>
    </source>
</evidence>
<name>A0A852V8L7_9ACTN</name>
<organism evidence="3 4">
    <name type="scientific">Streptosporangium sandarakinum</name>
    <dbReference type="NCBI Taxonomy" id="1260955"/>
    <lineage>
        <taxon>Bacteria</taxon>
        <taxon>Bacillati</taxon>
        <taxon>Actinomycetota</taxon>
        <taxon>Actinomycetes</taxon>
        <taxon>Streptosporangiales</taxon>
        <taxon>Streptosporangiaceae</taxon>
        <taxon>Streptosporangium</taxon>
    </lineage>
</organism>
<keyword evidence="4" id="KW-1185">Reference proteome</keyword>
<proteinExistence type="predicted"/>
<gene>
    <name evidence="3" type="ORF">HDA43_006115</name>
</gene>
<dbReference type="PANTHER" id="PTHR41259:SF1">
    <property type="entry name" value="DOUBLE-STRAND BREAK REPAIR RAD50 ATPASE, PUTATIVE-RELATED"/>
    <property type="match status" value="1"/>
</dbReference>
<dbReference type="RefSeq" id="WP_179827667.1">
    <property type="nucleotide sequence ID" value="NZ_JACCCO010000003.1"/>
</dbReference>
<evidence type="ECO:0000313" key="4">
    <source>
        <dbReference type="Proteomes" id="UP000576393"/>
    </source>
</evidence>
<dbReference type="Proteomes" id="UP000576393">
    <property type="component" value="Unassembled WGS sequence"/>
</dbReference>
<accession>A0A852V8L7</accession>
<evidence type="ECO:0000256" key="1">
    <source>
        <dbReference type="SAM" id="Coils"/>
    </source>
</evidence>
<dbReference type="AlphaFoldDB" id="A0A852V8L7"/>
<feature type="coiled-coil region" evidence="1">
    <location>
        <begin position="279"/>
        <end position="306"/>
    </location>
</feature>
<dbReference type="Gene3D" id="3.40.50.300">
    <property type="entry name" value="P-loop containing nucleotide triphosphate hydrolases"/>
    <property type="match status" value="2"/>
</dbReference>
<keyword evidence="1" id="KW-0175">Coiled coil</keyword>
<reference evidence="3 4" key="1">
    <citation type="submission" date="2020-07" db="EMBL/GenBank/DDBJ databases">
        <title>Sequencing the genomes of 1000 actinobacteria strains.</title>
        <authorList>
            <person name="Klenk H.-P."/>
        </authorList>
    </citation>
    <scope>NUCLEOTIDE SEQUENCE [LARGE SCALE GENOMIC DNA]</scope>
    <source>
        <strain evidence="3 4">DSM 45763</strain>
    </source>
</reference>